<reference evidence="1" key="1">
    <citation type="submission" date="2020-10" db="EMBL/GenBank/DDBJ databases">
        <title>High-Quality Genome Resource of Clonostachys rosea strain S41 by Oxford Nanopore Long-Read Sequencing.</title>
        <authorList>
            <person name="Wang H."/>
        </authorList>
    </citation>
    <scope>NUCLEOTIDE SEQUENCE</scope>
    <source>
        <strain evidence="1">S41</strain>
    </source>
</reference>
<dbReference type="AlphaFoldDB" id="A0A8H7K8X1"/>
<name>A0A8H7K8X1_BIOOC</name>
<accession>A0A8H7K8X1</accession>
<proteinExistence type="predicted"/>
<organism evidence="1 2">
    <name type="scientific">Bionectria ochroleuca</name>
    <name type="common">Gliocladium roseum</name>
    <dbReference type="NCBI Taxonomy" id="29856"/>
    <lineage>
        <taxon>Eukaryota</taxon>
        <taxon>Fungi</taxon>
        <taxon>Dikarya</taxon>
        <taxon>Ascomycota</taxon>
        <taxon>Pezizomycotina</taxon>
        <taxon>Sordariomycetes</taxon>
        <taxon>Hypocreomycetidae</taxon>
        <taxon>Hypocreales</taxon>
        <taxon>Bionectriaceae</taxon>
        <taxon>Clonostachys</taxon>
    </lineage>
</organism>
<sequence>MFKPPLRSLQDGDVDKFMEGFRTIVGPNASLPSQFIDAETIYEDMAQKPAKKIPIPDKRRRAQVATGKRKRQRRDHSLLNAGQMLSFRRKIMEFAASSKFDKNLVNAVRNTANSLFKDYELYFSSLNNLLYNIYSDNTVETLRQLPSLLRESLIFIYEQLEEVQNKESFPLFPENKDTDAQAECVEQWSRLYQRCIQDLAERQHPGKTADLYQKSEGWQETVFSREQEYRKIRNLCFRVMSHKYIVGEMTTWNWQ</sequence>
<gene>
    <name evidence="1" type="ORF">IM811_005838</name>
</gene>
<dbReference type="Proteomes" id="UP000616885">
    <property type="component" value="Unassembled WGS sequence"/>
</dbReference>
<comment type="caution">
    <text evidence="1">The sequence shown here is derived from an EMBL/GenBank/DDBJ whole genome shotgun (WGS) entry which is preliminary data.</text>
</comment>
<protein>
    <submittedName>
        <fullName evidence="1">Uncharacterized protein</fullName>
    </submittedName>
</protein>
<dbReference type="EMBL" id="JADCTT010000015">
    <property type="protein sequence ID" value="KAF9744258.1"/>
    <property type="molecule type" value="Genomic_DNA"/>
</dbReference>
<evidence type="ECO:0000313" key="2">
    <source>
        <dbReference type="Proteomes" id="UP000616885"/>
    </source>
</evidence>
<evidence type="ECO:0000313" key="1">
    <source>
        <dbReference type="EMBL" id="KAF9744258.1"/>
    </source>
</evidence>